<accession>A0A9P7EVG7</accession>
<protein>
    <submittedName>
        <fullName evidence="1">Uncharacterized protein</fullName>
    </submittedName>
</protein>
<dbReference type="OrthoDB" id="2692985at2759"/>
<keyword evidence="2" id="KW-1185">Reference proteome</keyword>
<organism evidence="1 2">
    <name type="scientific">Suillus discolor</name>
    <dbReference type="NCBI Taxonomy" id="1912936"/>
    <lineage>
        <taxon>Eukaryota</taxon>
        <taxon>Fungi</taxon>
        <taxon>Dikarya</taxon>
        <taxon>Basidiomycota</taxon>
        <taxon>Agaricomycotina</taxon>
        <taxon>Agaricomycetes</taxon>
        <taxon>Agaricomycetidae</taxon>
        <taxon>Boletales</taxon>
        <taxon>Suillineae</taxon>
        <taxon>Suillaceae</taxon>
        <taxon>Suillus</taxon>
    </lineage>
</organism>
<name>A0A9P7EVG7_9AGAM</name>
<reference evidence="1" key="1">
    <citation type="journal article" date="2020" name="New Phytol.">
        <title>Comparative genomics reveals dynamic genome evolution in host specialist ectomycorrhizal fungi.</title>
        <authorList>
            <person name="Lofgren L.A."/>
            <person name="Nguyen N.H."/>
            <person name="Vilgalys R."/>
            <person name="Ruytinx J."/>
            <person name="Liao H.L."/>
            <person name="Branco S."/>
            <person name="Kuo A."/>
            <person name="LaButti K."/>
            <person name="Lipzen A."/>
            <person name="Andreopoulos W."/>
            <person name="Pangilinan J."/>
            <person name="Riley R."/>
            <person name="Hundley H."/>
            <person name="Na H."/>
            <person name="Barry K."/>
            <person name="Grigoriev I.V."/>
            <person name="Stajich J.E."/>
            <person name="Kennedy P.G."/>
        </authorList>
    </citation>
    <scope>NUCLEOTIDE SEQUENCE</scope>
    <source>
        <strain evidence="1">FC423</strain>
    </source>
</reference>
<dbReference type="Proteomes" id="UP000823399">
    <property type="component" value="Unassembled WGS sequence"/>
</dbReference>
<gene>
    <name evidence="1" type="ORF">F5147DRAFT_586688</name>
</gene>
<dbReference type="GeneID" id="64694199"/>
<evidence type="ECO:0000313" key="1">
    <source>
        <dbReference type="EMBL" id="KAG2090496.1"/>
    </source>
</evidence>
<proteinExistence type="predicted"/>
<comment type="caution">
    <text evidence="1">The sequence shown here is derived from an EMBL/GenBank/DDBJ whole genome shotgun (WGS) entry which is preliminary data.</text>
</comment>
<dbReference type="AlphaFoldDB" id="A0A9P7EVG7"/>
<dbReference type="RefSeq" id="XP_041286239.1">
    <property type="nucleotide sequence ID" value="XM_041431940.1"/>
</dbReference>
<sequence length="63" mass="7635">PIQFHHDLQSYFWLAYLITCNCAGPFNMCHDWDREMKLFNLSKSIKPLDIQHMAEIKTYRMSR</sequence>
<feature type="non-terminal residue" evidence="1">
    <location>
        <position position="1"/>
    </location>
</feature>
<dbReference type="EMBL" id="JABBWM010000103">
    <property type="protein sequence ID" value="KAG2090496.1"/>
    <property type="molecule type" value="Genomic_DNA"/>
</dbReference>
<evidence type="ECO:0000313" key="2">
    <source>
        <dbReference type="Proteomes" id="UP000823399"/>
    </source>
</evidence>